<evidence type="ECO:0008006" key="3">
    <source>
        <dbReference type="Google" id="ProtNLM"/>
    </source>
</evidence>
<dbReference type="Proteomes" id="UP000183750">
    <property type="component" value="Unassembled WGS sequence"/>
</dbReference>
<evidence type="ECO:0000313" key="1">
    <source>
        <dbReference type="EMBL" id="SEB69743.1"/>
    </source>
</evidence>
<protein>
    <recommendedName>
        <fullName evidence="3">Acetone carboxylase</fullName>
    </recommendedName>
</protein>
<dbReference type="EMBL" id="FNSQ01000005">
    <property type="protein sequence ID" value="SEB69743.1"/>
    <property type="molecule type" value="Genomic_DNA"/>
</dbReference>
<evidence type="ECO:0000313" key="2">
    <source>
        <dbReference type="Proteomes" id="UP000183750"/>
    </source>
</evidence>
<gene>
    <name evidence="1" type="ORF">SAMN04489807_1782</name>
</gene>
<keyword evidence="2" id="KW-1185">Reference proteome</keyword>
<sequence length="64" mass="7216">MSELECSRAGCRNAATMQVVWRNPRIHAADREKVWLACDEHVGFLRDYLAARGFPVTVRDGVPS</sequence>
<accession>A0A1H4LG90</accession>
<proteinExistence type="predicted"/>
<name>A0A1H4LG90_9MICO</name>
<dbReference type="OrthoDB" id="5193525at2"/>
<dbReference type="AlphaFoldDB" id="A0A1H4LG90"/>
<reference evidence="2" key="1">
    <citation type="submission" date="2016-10" db="EMBL/GenBank/DDBJ databases">
        <authorList>
            <person name="Varghese N."/>
            <person name="Submissions S."/>
        </authorList>
    </citation>
    <scope>NUCLEOTIDE SEQUENCE [LARGE SCALE GENOMIC DNA]</scope>
    <source>
        <strain evidence="2">DSM 16089</strain>
    </source>
</reference>
<organism evidence="1 2">
    <name type="scientific">Microbacterium hydrocarbonoxydans</name>
    <dbReference type="NCBI Taxonomy" id="273678"/>
    <lineage>
        <taxon>Bacteria</taxon>
        <taxon>Bacillati</taxon>
        <taxon>Actinomycetota</taxon>
        <taxon>Actinomycetes</taxon>
        <taxon>Micrococcales</taxon>
        <taxon>Microbacteriaceae</taxon>
        <taxon>Microbacterium</taxon>
    </lineage>
</organism>